<accession>A0A310SEL2</accession>
<keyword evidence="5 7" id="KW-0413">Isomerase</keyword>
<comment type="subunit">
    <text evidence="4">Part of the activated spliceosome B/catalytic step 1 spliceosome, one of the forms of the spliceosome which has a well-formed active site but still cannot catalyze the branching reaction and is composed at least of 52 proteins, the U2, U5 and U6 snRNAs and the pre-mRNA. Recruited during early steps of activated spliceosome B maturation, it is probably one of the first proteins released from this complex as he matures to the spliceosome C complex. Component of the minor spliceosome, which splices U12-type introns.</text>
</comment>
<evidence type="ECO:0000259" key="6">
    <source>
        <dbReference type="PROSITE" id="PS50072"/>
    </source>
</evidence>
<organism evidence="7 8">
    <name type="scientific">Eufriesea mexicana</name>
    <dbReference type="NCBI Taxonomy" id="516756"/>
    <lineage>
        <taxon>Eukaryota</taxon>
        <taxon>Metazoa</taxon>
        <taxon>Ecdysozoa</taxon>
        <taxon>Arthropoda</taxon>
        <taxon>Hexapoda</taxon>
        <taxon>Insecta</taxon>
        <taxon>Pterygota</taxon>
        <taxon>Neoptera</taxon>
        <taxon>Endopterygota</taxon>
        <taxon>Hymenoptera</taxon>
        <taxon>Apocrita</taxon>
        <taxon>Aculeata</taxon>
        <taxon>Apoidea</taxon>
        <taxon>Anthophila</taxon>
        <taxon>Apidae</taxon>
        <taxon>Eufriesea</taxon>
    </lineage>
</organism>
<dbReference type="GO" id="GO:0003755">
    <property type="term" value="F:peptidyl-prolyl cis-trans isomerase activity"/>
    <property type="evidence" value="ECO:0007669"/>
    <property type="project" value="UniProtKB-UniRule"/>
</dbReference>
<feature type="domain" description="PPIase cyclophilin-type" evidence="6">
    <location>
        <begin position="1"/>
        <end position="91"/>
    </location>
</feature>
<gene>
    <name evidence="7" type="ORF">WN48_05316</name>
</gene>
<reference evidence="7 8" key="1">
    <citation type="submission" date="2015-07" db="EMBL/GenBank/DDBJ databases">
        <title>The genome of Eufriesea mexicana.</title>
        <authorList>
            <person name="Pan H."/>
            <person name="Kapheim K."/>
        </authorList>
    </citation>
    <scope>NUCLEOTIDE SEQUENCE [LARGE SCALE GENOMIC DNA]</scope>
    <source>
        <strain evidence="7">0111107269</strain>
        <tissue evidence="7">Whole body</tissue>
    </source>
</reference>
<evidence type="ECO:0000256" key="3">
    <source>
        <dbReference type="ARBA" id="ARBA00023242"/>
    </source>
</evidence>
<keyword evidence="8" id="KW-1185">Reference proteome</keyword>
<evidence type="ECO:0000313" key="8">
    <source>
        <dbReference type="Proteomes" id="UP000250275"/>
    </source>
</evidence>
<feature type="non-terminal residue" evidence="7">
    <location>
        <position position="1"/>
    </location>
</feature>
<dbReference type="SUPFAM" id="SSF50891">
    <property type="entry name" value="Cyclophilin-like"/>
    <property type="match status" value="1"/>
</dbReference>
<sequence>DKFHTRLRFCQQDLIAMANAGKDDNGSQFFFSFSSTPTLLNKHTLFGKVTAETIYNMLKLEEALVDENDRSLCHPRLIKTIILNNPFSNIIPRIIVQESEEVKDSSKTETAAVKNFNLLSFGEEAEGDEEESVILNKKFSSKGKSVH</sequence>
<keyword evidence="5" id="KW-0697">Rotamase</keyword>
<keyword evidence="3" id="KW-0539">Nucleus</keyword>
<comment type="catalytic activity">
    <reaction evidence="5">
        <text>[protein]-peptidylproline (omega=180) = [protein]-peptidylproline (omega=0)</text>
        <dbReference type="Rhea" id="RHEA:16237"/>
        <dbReference type="Rhea" id="RHEA-COMP:10747"/>
        <dbReference type="Rhea" id="RHEA-COMP:10748"/>
        <dbReference type="ChEBI" id="CHEBI:83833"/>
        <dbReference type="ChEBI" id="CHEBI:83834"/>
        <dbReference type="EC" id="5.2.1.8"/>
    </reaction>
</comment>
<dbReference type="AlphaFoldDB" id="A0A310SEL2"/>
<comment type="similarity">
    <text evidence="2 5">Belongs to the cyclophilin-type PPIase family.</text>
</comment>
<evidence type="ECO:0000256" key="2">
    <source>
        <dbReference type="ARBA" id="ARBA00007365"/>
    </source>
</evidence>
<dbReference type="InterPro" id="IPR002130">
    <property type="entry name" value="Cyclophilin-type_PPIase_dom"/>
</dbReference>
<dbReference type="PROSITE" id="PS50072">
    <property type="entry name" value="CSA_PPIASE_2"/>
    <property type="match status" value="1"/>
</dbReference>
<proteinExistence type="inferred from homology"/>
<comment type="function">
    <text evidence="5">PPIases accelerate the folding of proteins. It catalyzes the cis-trans isomerization of proline imidic peptide bonds in oligopeptides.</text>
</comment>
<dbReference type="Pfam" id="PF00160">
    <property type="entry name" value="Pro_isomerase"/>
    <property type="match status" value="1"/>
</dbReference>
<dbReference type="EMBL" id="KQ790104">
    <property type="protein sequence ID" value="OAD47039.1"/>
    <property type="molecule type" value="Genomic_DNA"/>
</dbReference>
<evidence type="ECO:0000256" key="1">
    <source>
        <dbReference type="ARBA" id="ARBA00004123"/>
    </source>
</evidence>
<evidence type="ECO:0000256" key="4">
    <source>
        <dbReference type="ARBA" id="ARBA00046368"/>
    </source>
</evidence>
<dbReference type="EC" id="5.2.1.8" evidence="5"/>
<comment type="subcellular location">
    <subcellularLocation>
        <location evidence="1">Nucleus</location>
    </subcellularLocation>
</comment>
<dbReference type="Proteomes" id="UP000250275">
    <property type="component" value="Unassembled WGS sequence"/>
</dbReference>
<dbReference type="InterPro" id="IPR029000">
    <property type="entry name" value="Cyclophilin-like_dom_sf"/>
</dbReference>
<dbReference type="PANTHER" id="PTHR45625:SF6">
    <property type="entry name" value="SPLICEOSOME-ASSOCIATED PROTEIN CWC27 HOMOLOG"/>
    <property type="match status" value="1"/>
</dbReference>
<dbReference type="GO" id="GO:0071013">
    <property type="term" value="C:catalytic step 2 spliceosome"/>
    <property type="evidence" value="ECO:0007669"/>
    <property type="project" value="TreeGrafter"/>
</dbReference>
<dbReference type="PRINTS" id="PR00153">
    <property type="entry name" value="CSAPPISMRASE"/>
</dbReference>
<evidence type="ECO:0000313" key="7">
    <source>
        <dbReference type="EMBL" id="OAD47039.1"/>
    </source>
</evidence>
<dbReference type="Gene3D" id="2.40.100.10">
    <property type="entry name" value="Cyclophilin-like"/>
    <property type="match status" value="1"/>
</dbReference>
<dbReference type="PANTHER" id="PTHR45625">
    <property type="entry name" value="PEPTIDYL-PROLYL CIS-TRANS ISOMERASE-RELATED"/>
    <property type="match status" value="1"/>
</dbReference>
<evidence type="ECO:0000256" key="5">
    <source>
        <dbReference type="RuleBase" id="RU363019"/>
    </source>
</evidence>
<name>A0A310SEL2_9HYME</name>
<protein>
    <recommendedName>
        <fullName evidence="5">Peptidyl-prolyl cis-trans isomerase</fullName>
        <shortName evidence="5">PPIase</shortName>
        <ecNumber evidence="5">5.2.1.8</ecNumber>
    </recommendedName>
</protein>
<dbReference type="InterPro" id="IPR044666">
    <property type="entry name" value="Cyclophilin_A-like"/>
</dbReference>